<comment type="caution">
    <text evidence="1">The sequence shown here is derived from an EMBL/GenBank/DDBJ whole genome shotgun (WGS) entry which is preliminary data.</text>
</comment>
<keyword evidence="2" id="KW-1185">Reference proteome</keyword>
<name>A0A2U1MG89_ARTAN</name>
<dbReference type="EMBL" id="PKPP01005405">
    <property type="protein sequence ID" value="PWA60257.1"/>
    <property type="molecule type" value="Genomic_DNA"/>
</dbReference>
<accession>A0A2U1MG89</accession>
<organism evidence="1 2">
    <name type="scientific">Artemisia annua</name>
    <name type="common">Sweet wormwood</name>
    <dbReference type="NCBI Taxonomy" id="35608"/>
    <lineage>
        <taxon>Eukaryota</taxon>
        <taxon>Viridiplantae</taxon>
        <taxon>Streptophyta</taxon>
        <taxon>Embryophyta</taxon>
        <taxon>Tracheophyta</taxon>
        <taxon>Spermatophyta</taxon>
        <taxon>Magnoliopsida</taxon>
        <taxon>eudicotyledons</taxon>
        <taxon>Gunneridae</taxon>
        <taxon>Pentapetalae</taxon>
        <taxon>asterids</taxon>
        <taxon>campanulids</taxon>
        <taxon>Asterales</taxon>
        <taxon>Asteraceae</taxon>
        <taxon>Asteroideae</taxon>
        <taxon>Anthemideae</taxon>
        <taxon>Artemisiinae</taxon>
        <taxon>Artemisia</taxon>
    </lineage>
</organism>
<evidence type="ECO:0000313" key="2">
    <source>
        <dbReference type="Proteomes" id="UP000245207"/>
    </source>
</evidence>
<dbReference type="Proteomes" id="UP000245207">
    <property type="component" value="Unassembled WGS sequence"/>
</dbReference>
<protein>
    <submittedName>
        <fullName evidence="1">Uncharacterized protein</fullName>
    </submittedName>
</protein>
<reference evidence="1 2" key="1">
    <citation type="journal article" date="2018" name="Mol. Plant">
        <title>The genome of Artemisia annua provides insight into the evolution of Asteraceae family and artemisinin biosynthesis.</title>
        <authorList>
            <person name="Shen Q."/>
            <person name="Zhang L."/>
            <person name="Liao Z."/>
            <person name="Wang S."/>
            <person name="Yan T."/>
            <person name="Shi P."/>
            <person name="Liu M."/>
            <person name="Fu X."/>
            <person name="Pan Q."/>
            <person name="Wang Y."/>
            <person name="Lv Z."/>
            <person name="Lu X."/>
            <person name="Zhang F."/>
            <person name="Jiang W."/>
            <person name="Ma Y."/>
            <person name="Chen M."/>
            <person name="Hao X."/>
            <person name="Li L."/>
            <person name="Tang Y."/>
            <person name="Lv G."/>
            <person name="Zhou Y."/>
            <person name="Sun X."/>
            <person name="Brodelius P.E."/>
            <person name="Rose J.K.C."/>
            <person name="Tang K."/>
        </authorList>
    </citation>
    <scope>NUCLEOTIDE SEQUENCE [LARGE SCALE GENOMIC DNA]</scope>
    <source>
        <strain evidence="2">cv. Huhao1</strain>
        <tissue evidence="1">Leaf</tissue>
    </source>
</reference>
<sequence length="103" mass="11267">MDDSEKIFGDSICGFSGKTTSKGWNKSSATTPDSPAFLKDKHQETGINQVLQRPDFPAFLKENSTFLVAPLLTSAMVSRFKTFPAMSNGGRHRLANLQLRSAS</sequence>
<gene>
    <name evidence="1" type="ORF">CTI12_AA383840</name>
</gene>
<proteinExistence type="predicted"/>
<evidence type="ECO:0000313" key="1">
    <source>
        <dbReference type="EMBL" id="PWA60257.1"/>
    </source>
</evidence>
<dbReference type="AlphaFoldDB" id="A0A2U1MG89"/>